<evidence type="ECO:0000313" key="2">
    <source>
        <dbReference type="Proteomes" id="UP000835052"/>
    </source>
</evidence>
<name>A0A8S1GV41_9PELO</name>
<dbReference type="AlphaFoldDB" id="A0A8S1GV41"/>
<reference evidence="1" key="1">
    <citation type="submission" date="2020-10" db="EMBL/GenBank/DDBJ databases">
        <authorList>
            <person name="Kikuchi T."/>
        </authorList>
    </citation>
    <scope>NUCLEOTIDE SEQUENCE</scope>
    <source>
        <strain evidence="1">NKZ352</strain>
    </source>
</reference>
<accession>A0A8S1GV41</accession>
<sequence length="101" mass="11486">MGKNTTREDVIELFDPVMRNRHSTEPPTGSAKRIFFWTLRISCLCPGHVNYSKCVPLRKLGSGANRVNPASARAWSVVTLRLSHPHSFHNTTFVRVYSVFE</sequence>
<evidence type="ECO:0000313" key="1">
    <source>
        <dbReference type="EMBL" id="CAD6187437.1"/>
    </source>
</evidence>
<dbReference type="Proteomes" id="UP000835052">
    <property type="component" value="Unassembled WGS sequence"/>
</dbReference>
<comment type="caution">
    <text evidence="1">The sequence shown here is derived from an EMBL/GenBank/DDBJ whole genome shotgun (WGS) entry which is preliminary data.</text>
</comment>
<protein>
    <submittedName>
        <fullName evidence="1">Uncharacterized protein</fullName>
    </submittedName>
</protein>
<organism evidence="1 2">
    <name type="scientific">Caenorhabditis auriculariae</name>
    <dbReference type="NCBI Taxonomy" id="2777116"/>
    <lineage>
        <taxon>Eukaryota</taxon>
        <taxon>Metazoa</taxon>
        <taxon>Ecdysozoa</taxon>
        <taxon>Nematoda</taxon>
        <taxon>Chromadorea</taxon>
        <taxon>Rhabditida</taxon>
        <taxon>Rhabditina</taxon>
        <taxon>Rhabditomorpha</taxon>
        <taxon>Rhabditoidea</taxon>
        <taxon>Rhabditidae</taxon>
        <taxon>Peloderinae</taxon>
        <taxon>Caenorhabditis</taxon>
    </lineage>
</organism>
<proteinExistence type="predicted"/>
<gene>
    <name evidence="1" type="ORF">CAUJ_LOCUS3356</name>
</gene>
<dbReference type="EMBL" id="CAJGYM010000006">
    <property type="protein sequence ID" value="CAD6187437.1"/>
    <property type="molecule type" value="Genomic_DNA"/>
</dbReference>
<keyword evidence="2" id="KW-1185">Reference proteome</keyword>